<dbReference type="GO" id="GO:0061630">
    <property type="term" value="F:ubiquitin protein ligase activity"/>
    <property type="evidence" value="ECO:0007669"/>
    <property type="project" value="UniProtKB-EC"/>
</dbReference>
<dbReference type="InterPro" id="IPR013083">
    <property type="entry name" value="Znf_RING/FYVE/PHD"/>
</dbReference>
<dbReference type="SUPFAM" id="SSF57850">
    <property type="entry name" value="RING/U-box"/>
    <property type="match status" value="3"/>
</dbReference>
<dbReference type="EMBL" id="JAINUG010000412">
    <property type="protein sequence ID" value="KAJ8372183.1"/>
    <property type="molecule type" value="Genomic_DNA"/>
</dbReference>
<name>A0AAD7W1F8_9TELE</name>
<evidence type="ECO:0000259" key="18">
    <source>
        <dbReference type="PROSITE" id="PS50089"/>
    </source>
</evidence>
<feature type="compositionally biased region" description="Basic and acidic residues" evidence="16">
    <location>
        <begin position="1"/>
        <end position="10"/>
    </location>
</feature>
<feature type="compositionally biased region" description="Basic residues" evidence="16">
    <location>
        <begin position="31"/>
        <end position="42"/>
    </location>
</feature>
<comment type="similarity">
    <text evidence="14">Belongs to the RBR family. RNF19 subfamily.</text>
</comment>
<evidence type="ECO:0000256" key="8">
    <source>
        <dbReference type="ARBA" id="ARBA00022737"/>
    </source>
</evidence>
<dbReference type="CDD" id="cd20338">
    <property type="entry name" value="BRcat_RBR_RNF19"/>
    <property type="match status" value="1"/>
</dbReference>
<dbReference type="FunFam" id="2.20.25.20:FF:000004">
    <property type="entry name" value="RBR-type E3 ubiquitin transferase"/>
    <property type="match status" value="1"/>
</dbReference>
<dbReference type="InterPro" id="IPR031127">
    <property type="entry name" value="E3_UB_ligase_RBR"/>
</dbReference>
<organism evidence="20 21">
    <name type="scientific">Aldrovandia affinis</name>
    <dbReference type="NCBI Taxonomy" id="143900"/>
    <lineage>
        <taxon>Eukaryota</taxon>
        <taxon>Metazoa</taxon>
        <taxon>Chordata</taxon>
        <taxon>Craniata</taxon>
        <taxon>Vertebrata</taxon>
        <taxon>Euteleostomi</taxon>
        <taxon>Actinopterygii</taxon>
        <taxon>Neopterygii</taxon>
        <taxon>Teleostei</taxon>
        <taxon>Notacanthiformes</taxon>
        <taxon>Halosauridae</taxon>
        <taxon>Aldrovandia</taxon>
    </lineage>
</organism>
<keyword evidence="11" id="KW-0862">Zinc</keyword>
<evidence type="ECO:0000256" key="13">
    <source>
        <dbReference type="ARBA" id="ARBA00023136"/>
    </source>
</evidence>
<comment type="caution">
    <text evidence="20">The sequence shown here is derived from an EMBL/GenBank/DDBJ whole genome shotgun (WGS) entry which is preliminary data.</text>
</comment>
<evidence type="ECO:0000256" key="12">
    <source>
        <dbReference type="ARBA" id="ARBA00022989"/>
    </source>
</evidence>
<evidence type="ECO:0000256" key="16">
    <source>
        <dbReference type="SAM" id="MobiDB-lite"/>
    </source>
</evidence>
<keyword evidence="21" id="KW-1185">Reference proteome</keyword>
<evidence type="ECO:0000256" key="3">
    <source>
        <dbReference type="ARBA" id="ARBA00004906"/>
    </source>
</evidence>
<feature type="domain" description="RING-type" evidence="19">
    <location>
        <begin position="89"/>
        <end position="324"/>
    </location>
</feature>
<evidence type="ECO:0000256" key="5">
    <source>
        <dbReference type="ARBA" id="ARBA00022679"/>
    </source>
</evidence>
<feature type="compositionally biased region" description="Low complexity" evidence="16">
    <location>
        <begin position="11"/>
        <end position="30"/>
    </location>
</feature>
<dbReference type="Pfam" id="PF01485">
    <property type="entry name" value="IBR"/>
    <property type="match status" value="2"/>
</dbReference>
<evidence type="ECO:0000313" key="21">
    <source>
        <dbReference type="Proteomes" id="UP001221898"/>
    </source>
</evidence>
<dbReference type="SMART" id="SM00184">
    <property type="entry name" value="RING"/>
    <property type="match status" value="1"/>
</dbReference>
<keyword evidence="13 17" id="KW-0472">Membrane</keyword>
<dbReference type="EC" id="2.3.2.31" evidence="4"/>
<dbReference type="GO" id="GO:0016567">
    <property type="term" value="P:protein ubiquitination"/>
    <property type="evidence" value="ECO:0007669"/>
    <property type="project" value="InterPro"/>
</dbReference>
<evidence type="ECO:0000256" key="4">
    <source>
        <dbReference type="ARBA" id="ARBA00012251"/>
    </source>
</evidence>
<evidence type="ECO:0000256" key="9">
    <source>
        <dbReference type="ARBA" id="ARBA00022771"/>
    </source>
</evidence>
<evidence type="ECO:0000256" key="6">
    <source>
        <dbReference type="ARBA" id="ARBA00022692"/>
    </source>
</evidence>
<evidence type="ECO:0000256" key="11">
    <source>
        <dbReference type="ARBA" id="ARBA00022833"/>
    </source>
</evidence>
<keyword evidence="6 17" id="KW-0812">Transmembrane</keyword>
<dbReference type="GO" id="GO:0008270">
    <property type="term" value="F:zinc ion binding"/>
    <property type="evidence" value="ECO:0007669"/>
    <property type="project" value="UniProtKB-KW"/>
</dbReference>
<sequence>MPGQLDHEEAQAAPAPQLPELLHPQAQTGPARRRRQGPRGRLSRYWGWGPSEPAEQEQSIVGGGGGGGRGGGRGGADGGGEDDGAEGAGGLECPLCLLTQPWGSFPRLSSCSHRSCADCLQQYLRVQISESRVGIACPQCPEPLAPPDIQALLHDHALLQRFHHYQLRRALAADPHTRWCPAPDCSYAVIAYGCAECPKLSCGRDGCGTEFCYHCRQLWHPDQTCDQARRQRSGHAPGNSDTAALFHASAPGDASTLFLYSEEAGSEVEEIKACPRCSAYIMKTNDGSCNRMNCSVCGCQFCWLCMQEITDVHYLSPSGCTFWGKKPWSQSRKVLWQVGMLLGAPVVISLIAGIAIPVIIVGIPIYMGRKVHSRCKKNNISGSKHYLTVASGIMMSVFVSPVIAAVTVGVGVPLMMTYVYGVVPMSLCRNGWCRAPKEQPEPQKIRLEDLANYLQFSHVVSDHWMGQSNLAVSEASTQEVNVQEVSVQEVSVQEASAQDVSVLPSTSASPPVPQGCEGVEWPSFPLDPSLREGMNIEVRVEIEALPREVWQLSLNSVLSSQSLSTESLRRTSDPPPPETHNV</sequence>
<keyword evidence="10" id="KW-0833">Ubl conjugation pathway</keyword>
<keyword evidence="5" id="KW-0808">Transferase</keyword>
<dbReference type="FunFam" id="3.30.40.10:FF:000137">
    <property type="entry name" value="RanBP-type and C3HC4-type zinc finger-containing protein 1"/>
    <property type="match status" value="1"/>
</dbReference>
<dbReference type="PANTHER" id="PTHR11685">
    <property type="entry name" value="RBR FAMILY RING FINGER AND IBR DOMAIN-CONTAINING"/>
    <property type="match status" value="1"/>
</dbReference>
<protein>
    <recommendedName>
        <fullName evidence="4">RBR-type E3 ubiquitin transferase</fullName>
        <ecNumber evidence="4">2.3.2.31</ecNumber>
    </recommendedName>
</protein>
<keyword evidence="12 17" id="KW-1133">Transmembrane helix</keyword>
<dbReference type="FunFam" id="1.20.120.1750:FF:000001">
    <property type="entry name" value="RBR-type E3 ubiquitin transferase"/>
    <property type="match status" value="1"/>
</dbReference>
<comment type="pathway">
    <text evidence="3">Protein modification; protein ubiquitination.</text>
</comment>
<feature type="transmembrane region" description="Helical" evidence="17">
    <location>
        <begin position="334"/>
        <end position="366"/>
    </location>
</feature>
<evidence type="ECO:0000256" key="1">
    <source>
        <dbReference type="ARBA" id="ARBA00001798"/>
    </source>
</evidence>
<evidence type="ECO:0000259" key="19">
    <source>
        <dbReference type="PROSITE" id="PS51873"/>
    </source>
</evidence>
<evidence type="ECO:0000256" key="15">
    <source>
        <dbReference type="PROSITE-ProRule" id="PRU00175"/>
    </source>
</evidence>
<evidence type="ECO:0000256" key="7">
    <source>
        <dbReference type="ARBA" id="ARBA00022723"/>
    </source>
</evidence>
<accession>A0AAD7W1F8</accession>
<dbReference type="InterPro" id="IPR002867">
    <property type="entry name" value="IBR_dom"/>
</dbReference>
<dbReference type="Gene3D" id="3.30.40.10">
    <property type="entry name" value="Zinc/RING finger domain, C3HC4 (zinc finger)"/>
    <property type="match status" value="1"/>
</dbReference>
<gene>
    <name evidence="20" type="ORF">AAFF_G00294000</name>
</gene>
<dbReference type="Proteomes" id="UP001221898">
    <property type="component" value="Unassembled WGS sequence"/>
</dbReference>
<proteinExistence type="inferred from homology"/>
<dbReference type="GO" id="GO:0016020">
    <property type="term" value="C:membrane"/>
    <property type="evidence" value="ECO:0007669"/>
    <property type="project" value="UniProtKB-SubCell"/>
</dbReference>
<feature type="domain" description="RING-type" evidence="18">
    <location>
        <begin position="93"/>
        <end position="140"/>
    </location>
</feature>
<feature type="transmembrane region" description="Helical" evidence="17">
    <location>
        <begin position="387"/>
        <end position="420"/>
    </location>
</feature>
<evidence type="ECO:0000256" key="17">
    <source>
        <dbReference type="SAM" id="Phobius"/>
    </source>
</evidence>
<evidence type="ECO:0000256" key="14">
    <source>
        <dbReference type="ARBA" id="ARBA00061087"/>
    </source>
</evidence>
<keyword evidence="9 15" id="KW-0863">Zinc-finger</keyword>
<feature type="compositionally biased region" description="Gly residues" evidence="16">
    <location>
        <begin position="61"/>
        <end position="78"/>
    </location>
</feature>
<feature type="region of interest" description="Disordered" evidence="16">
    <location>
        <begin position="562"/>
        <end position="582"/>
    </location>
</feature>
<comment type="subcellular location">
    <subcellularLocation>
        <location evidence="2">Membrane</location>
        <topology evidence="2">Multi-pass membrane protein</topology>
    </subcellularLocation>
</comment>
<comment type="catalytic activity">
    <reaction evidence="1">
        <text>[E2 ubiquitin-conjugating enzyme]-S-ubiquitinyl-L-cysteine + [acceptor protein]-L-lysine = [E2 ubiquitin-conjugating enzyme]-L-cysteine + [acceptor protein]-N(6)-ubiquitinyl-L-lysine.</text>
        <dbReference type="EC" id="2.3.2.31"/>
    </reaction>
</comment>
<dbReference type="InterPro" id="IPR001841">
    <property type="entry name" value="Znf_RING"/>
</dbReference>
<dbReference type="PROSITE" id="PS50089">
    <property type="entry name" value="ZF_RING_2"/>
    <property type="match status" value="1"/>
</dbReference>
<dbReference type="Gene3D" id="1.20.120.1750">
    <property type="match status" value="1"/>
</dbReference>
<keyword evidence="7" id="KW-0479">Metal-binding</keyword>
<dbReference type="AlphaFoldDB" id="A0AAD7W1F8"/>
<evidence type="ECO:0000256" key="2">
    <source>
        <dbReference type="ARBA" id="ARBA00004141"/>
    </source>
</evidence>
<evidence type="ECO:0000256" key="10">
    <source>
        <dbReference type="ARBA" id="ARBA00022786"/>
    </source>
</evidence>
<dbReference type="InterPro" id="IPR044066">
    <property type="entry name" value="TRIAD_supradom"/>
</dbReference>
<reference evidence="20" key="1">
    <citation type="journal article" date="2023" name="Science">
        <title>Genome structures resolve the early diversification of teleost fishes.</title>
        <authorList>
            <person name="Parey E."/>
            <person name="Louis A."/>
            <person name="Montfort J."/>
            <person name="Bouchez O."/>
            <person name="Roques C."/>
            <person name="Iampietro C."/>
            <person name="Lluch J."/>
            <person name="Castinel A."/>
            <person name="Donnadieu C."/>
            <person name="Desvignes T."/>
            <person name="Floi Bucao C."/>
            <person name="Jouanno E."/>
            <person name="Wen M."/>
            <person name="Mejri S."/>
            <person name="Dirks R."/>
            <person name="Jansen H."/>
            <person name="Henkel C."/>
            <person name="Chen W.J."/>
            <person name="Zahm M."/>
            <person name="Cabau C."/>
            <person name="Klopp C."/>
            <person name="Thompson A.W."/>
            <person name="Robinson-Rechavi M."/>
            <person name="Braasch I."/>
            <person name="Lecointre G."/>
            <person name="Bobe J."/>
            <person name="Postlethwait J.H."/>
            <person name="Berthelot C."/>
            <person name="Roest Crollius H."/>
            <person name="Guiguen Y."/>
        </authorList>
    </citation>
    <scope>NUCLEOTIDE SEQUENCE</scope>
    <source>
        <strain evidence="20">NC1722</strain>
    </source>
</reference>
<dbReference type="SMART" id="SM00647">
    <property type="entry name" value="IBR"/>
    <property type="match status" value="2"/>
</dbReference>
<dbReference type="CDD" id="cd20355">
    <property type="entry name" value="Rcat_RBR_RNF19"/>
    <property type="match status" value="1"/>
</dbReference>
<dbReference type="PROSITE" id="PS51873">
    <property type="entry name" value="TRIAD"/>
    <property type="match status" value="1"/>
</dbReference>
<feature type="region of interest" description="Disordered" evidence="16">
    <location>
        <begin position="1"/>
        <end position="85"/>
    </location>
</feature>
<evidence type="ECO:0000313" key="20">
    <source>
        <dbReference type="EMBL" id="KAJ8372183.1"/>
    </source>
</evidence>
<feature type="compositionally biased region" description="Pro residues" evidence="16">
    <location>
        <begin position="573"/>
        <end position="582"/>
    </location>
</feature>
<keyword evidence="8" id="KW-0677">Repeat</keyword>